<keyword evidence="5" id="KW-0067">ATP-binding</keyword>
<dbReference type="InterPro" id="IPR027031">
    <property type="entry name" value="Gly-tRNA_synthase/POLG2"/>
</dbReference>
<dbReference type="NCBIfam" id="TIGR00389">
    <property type="entry name" value="glyS_dimeric"/>
    <property type="match status" value="1"/>
</dbReference>
<evidence type="ECO:0000256" key="6">
    <source>
        <dbReference type="ARBA" id="ARBA00022917"/>
    </source>
</evidence>
<dbReference type="Proteomes" id="UP000013827">
    <property type="component" value="Unassembled WGS sequence"/>
</dbReference>
<evidence type="ECO:0000259" key="10">
    <source>
        <dbReference type="PROSITE" id="PS50862"/>
    </source>
</evidence>
<dbReference type="Gene3D" id="3.30.40.230">
    <property type="match status" value="1"/>
</dbReference>
<evidence type="ECO:0000256" key="2">
    <source>
        <dbReference type="ARBA" id="ARBA00012829"/>
    </source>
</evidence>
<keyword evidence="6" id="KW-0648">Protein biosynthesis</keyword>
<dbReference type="SUPFAM" id="SSF55681">
    <property type="entry name" value="Class II aaRS and biotin synthetases"/>
    <property type="match status" value="1"/>
</dbReference>
<dbReference type="HOGENOM" id="CLU_015515_1_0_1"/>
<dbReference type="EnsemblProtists" id="EOD37663">
    <property type="protein sequence ID" value="EOD37663"/>
    <property type="gene ID" value="EMIHUDRAFT_454835"/>
</dbReference>
<dbReference type="GO" id="GO:0005739">
    <property type="term" value="C:mitochondrion"/>
    <property type="evidence" value="ECO:0007669"/>
    <property type="project" value="TreeGrafter"/>
</dbReference>
<dbReference type="PANTHER" id="PTHR10745:SF0">
    <property type="entry name" value="GLYCINE--TRNA LIGASE"/>
    <property type="match status" value="1"/>
</dbReference>
<dbReference type="PROSITE" id="PS50862">
    <property type="entry name" value="AA_TRNA_LIGASE_II"/>
    <property type="match status" value="1"/>
</dbReference>
<dbReference type="GO" id="GO:0005524">
    <property type="term" value="F:ATP binding"/>
    <property type="evidence" value="ECO:0007669"/>
    <property type="project" value="UniProtKB-KW"/>
</dbReference>
<comment type="similarity">
    <text evidence="1">Belongs to the class-II aminoacyl-tRNA synthetase family.</text>
</comment>
<name>A0A0D3KPH8_EMIH1</name>
<dbReference type="NCBIfam" id="NF003211">
    <property type="entry name" value="PRK04173.1"/>
    <property type="match status" value="1"/>
</dbReference>
<keyword evidence="12" id="KW-1185">Reference proteome</keyword>
<dbReference type="CDD" id="cd00774">
    <property type="entry name" value="GlyRS-like_core"/>
    <property type="match status" value="1"/>
</dbReference>
<evidence type="ECO:0000256" key="9">
    <source>
        <dbReference type="SAM" id="MobiDB-lite"/>
    </source>
</evidence>
<evidence type="ECO:0000256" key="3">
    <source>
        <dbReference type="ARBA" id="ARBA00022598"/>
    </source>
</evidence>
<dbReference type="PANTHER" id="PTHR10745">
    <property type="entry name" value="GLYCYL-TRNA SYNTHETASE/DNA POLYMERASE SUBUNIT GAMMA-2"/>
    <property type="match status" value="1"/>
</dbReference>
<feature type="domain" description="Aminoacyl-transfer RNA synthetases class-II family profile" evidence="10">
    <location>
        <begin position="18"/>
        <end position="475"/>
    </location>
</feature>
<dbReference type="InterPro" id="IPR033731">
    <property type="entry name" value="GlyRS-like_core"/>
</dbReference>
<dbReference type="Gene3D" id="3.40.50.800">
    <property type="entry name" value="Anticodon-binding domain"/>
    <property type="match status" value="1"/>
</dbReference>
<dbReference type="GO" id="GO:0070150">
    <property type="term" value="P:mitochondrial glycyl-tRNA aminoacylation"/>
    <property type="evidence" value="ECO:0007669"/>
    <property type="project" value="TreeGrafter"/>
</dbReference>
<evidence type="ECO:0000256" key="7">
    <source>
        <dbReference type="ARBA" id="ARBA00023146"/>
    </source>
</evidence>
<dbReference type="PRINTS" id="PR01043">
    <property type="entry name" value="TRNASYNTHGLY"/>
</dbReference>
<protein>
    <recommendedName>
        <fullName evidence="2">glycine--tRNA ligase</fullName>
        <ecNumber evidence="2">6.1.1.14</ecNumber>
    </recommendedName>
    <alternativeName>
        <fullName evidence="8">Diadenosine tetraphosphate synthetase</fullName>
    </alternativeName>
</protein>
<dbReference type="GO" id="GO:0004820">
    <property type="term" value="F:glycine-tRNA ligase activity"/>
    <property type="evidence" value="ECO:0007669"/>
    <property type="project" value="UniProtKB-EC"/>
</dbReference>
<dbReference type="Gene3D" id="3.30.930.10">
    <property type="entry name" value="Bira Bifunctional Protein, Domain 2"/>
    <property type="match status" value="1"/>
</dbReference>
<sequence length="668" mass="73497">MPITASSGSAAFAKARPDLDGLIKRRFFYRQAFEIYGGVAGFYTYGPPGAAVKQNLLALWRKHFVIEENLMEVDDTNIMPHDVLFASGHVERFNDFIVKDSSDANRFWRADKLLEEVMEAKMADKACTPEQKVEYQKVHAQADAYSAEQLSQVFAQYGIKAPESGAELTPPEEFNLMFATPIGPSGMIQGYLRPETAQGIFLNFKFCLEQNNYAMPFGIAQVGKAFRNEIAPRSGLIRQREFTQAEIEYFVHPQKKAHPKFAAVGSLQLELLPSPQQLAAQPAVRMSLAEAVAAGTVANETLGFFIGRTYQFLVRAGCKAEHIRFRQHLPDEMAHYACDCWDAEIEMSLGWVECVGGIADRSAYDLTVHAKATNTPLIAEEPFEVPVKAAAALGKSFKKDAKRASLTVSDCGGSDTFEIANELLVFEATTTIMHVEKYTPNVIEPSFGIDRILTAIYEHTYSVRAKEGDAPEEPPPKKGDKKDSATDAKPGVLAFPPEVAPYKCVVLPLDMRIVRECEYAGMRDALRATLSEQGLQYKVDESGASIGKRYARSDELGIPFAITIDEDCLKQFKADAASATATLRERDSTRQVRLPLSTIAQTVAQLCSASTLTWDELDADFAGTGADPKVAYLKQMGVEEALSAAVTALAKEKPADPMKWLSARFAAL</sequence>
<dbReference type="InterPro" id="IPR002314">
    <property type="entry name" value="aa-tRNA-synt_IIb"/>
</dbReference>
<dbReference type="Pfam" id="PF03129">
    <property type="entry name" value="HGTP_anticodon"/>
    <property type="match status" value="1"/>
</dbReference>
<dbReference type="InterPro" id="IPR004154">
    <property type="entry name" value="Anticodon-bd"/>
</dbReference>
<dbReference type="InterPro" id="IPR045864">
    <property type="entry name" value="aa-tRNA-synth_II/BPL/LPL"/>
</dbReference>
<keyword evidence="4" id="KW-0547">Nucleotide-binding</keyword>
<keyword evidence="7" id="KW-0030">Aminoacyl-tRNA synthetase</keyword>
<dbReference type="CDD" id="cd22958">
    <property type="entry name" value="DD_DPY30_SDC1-like"/>
    <property type="match status" value="1"/>
</dbReference>
<dbReference type="EC" id="6.1.1.14" evidence="2"/>
<dbReference type="STRING" id="2903.R1DQ22"/>
<evidence type="ECO:0000256" key="4">
    <source>
        <dbReference type="ARBA" id="ARBA00022741"/>
    </source>
</evidence>
<dbReference type="SUPFAM" id="SSF52954">
    <property type="entry name" value="Class II aaRS ABD-related"/>
    <property type="match status" value="1"/>
</dbReference>
<dbReference type="PaxDb" id="2903-EOD37663"/>
<feature type="region of interest" description="Disordered" evidence="9">
    <location>
        <begin position="464"/>
        <end position="490"/>
    </location>
</feature>
<evidence type="ECO:0000313" key="12">
    <source>
        <dbReference type="Proteomes" id="UP000013827"/>
    </source>
</evidence>
<keyword evidence="3" id="KW-0436">Ligase</keyword>
<dbReference type="GeneID" id="17282932"/>
<proteinExistence type="inferred from homology"/>
<evidence type="ECO:0000256" key="1">
    <source>
        <dbReference type="ARBA" id="ARBA00008226"/>
    </source>
</evidence>
<dbReference type="InterPro" id="IPR036621">
    <property type="entry name" value="Anticodon-bd_dom_sf"/>
</dbReference>
<evidence type="ECO:0000256" key="8">
    <source>
        <dbReference type="ARBA" id="ARBA00030057"/>
    </source>
</evidence>
<organism evidence="11 12">
    <name type="scientific">Emiliania huxleyi (strain CCMP1516)</name>
    <dbReference type="NCBI Taxonomy" id="280463"/>
    <lineage>
        <taxon>Eukaryota</taxon>
        <taxon>Haptista</taxon>
        <taxon>Haptophyta</taxon>
        <taxon>Prymnesiophyceae</taxon>
        <taxon>Isochrysidales</taxon>
        <taxon>Noelaerhabdaceae</taxon>
        <taxon>Emiliania</taxon>
    </lineage>
</organism>
<dbReference type="KEGG" id="ehx:EMIHUDRAFT_454835"/>
<evidence type="ECO:0000313" key="11">
    <source>
        <dbReference type="EnsemblProtists" id="EOD37663"/>
    </source>
</evidence>
<dbReference type="RefSeq" id="XP_005790092.1">
    <property type="nucleotide sequence ID" value="XM_005790035.1"/>
</dbReference>
<dbReference type="eggNOG" id="KOG2298">
    <property type="taxonomic scope" value="Eukaryota"/>
</dbReference>
<dbReference type="Pfam" id="PF00587">
    <property type="entry name" value="tRNA-synt_2b"/>
    <property type="match status" value="1"/>
</dbReference>
<dbReference type="InterPro" id="IPR002315">
    <property type="entry name" value="tRNA-synt_gly"/>
</dbReference>
<dbReference type="AlphaFoldDB" id="A0A0D3KPH8"/>
<accession>A0A0D3KPH8</accession>
<evidence type="ECO:0000256" key="5">
    <source>
        <dbReference type="ARBA" id="ARBA00022840"/>
    </source>
</evidence>
<dbReference type="InterPro" id="IPR006195">
    <property type="entry name" value="aa-tRNA-synth_II"/>
</dbReference>
<reference evidence="11" key="2">
    <citation type="submission" date="2024-10" db="UniProtKB">
        <authorList>
            <consortium name="EnsemblProtists"/>
        </authorList>
    </citation>
    <scope>IDENTIFICATION</scope>
</reference>
<dbReference type="OMA" id="MEMQYFV"/>
<feature type="compositionally biased region" description="Basic and acidic residues" evidence="9">
    <location>
        <begin position="464"/>
        <end position="486"/>
    </location>
</feature>
<reference evidence="12" key="1">
    <citation type="journal article" date="2013" name="Nature">
        <title>Pan genome of the phytoplankton Emiliania underpins its global distribution.</title>
        <authorList>
            <person name="Read B.A."/>
            <person name="Kegel J."/>
            <person name="Klute M.J."/>
            <person name="Kuo A."/>
            <person name="Lefebvre S.C."/>
            <person name="Maumus F."/>
            <person name="Mayer C."/>
            <person name="Miller J."/>
            <person name="Monier A."/>
            <person name="Salamov A."/>
            <person name="Young J."/>
            <person name="Aguilar M."/>
            <person name="Claverie J.M."/>
            <person name="Frickenhaus S."/>
            <person name="Gonzalez K."/>
            <person name="Herman E.K."/>
            <person name="Lin Y.C."/>
            <person name="Napier J."/>
            <person name="Ogata H."/>
            <person name="Sarno A.F."/>
            <person name="Shmutz J."/>
            <person name="Schroeder D."/>
            <person name="de Vargas C."/>
            <person name="Verret F."/>
            <person name="von Dassow P."/>
            <person name="Valentin K."/>
            <person name="Van de Peer Y."/>
            <person name="Wheeler G."/>
            <person name="Dacks J.B."/>
            <person name="Delwiche C.F."/>
            <person name="Dyhrman S.T."/>
            <person name="Glockner G."/>
            <person name="John U."/>
            <person name="Richards T."/>
            <person name="Worden A.Z."/>
            <person name="Zhang X."/>
            <person name="Grigoriev I.V."/>
            <person name="Allen A.E."/>
            <person name="Bidle K."/>
            <person name="Borodovsky M."/>
            <person name="Bowler C."/>
            <person name="Brownlee C."/>
            <person name="Cock J.M."/>
            <person name="Elias M."/>
            <person name="Gladyshev V.N."/>
            <person name="Groth M."/>
            <person name="Guda C."/>
            <person name="Hadaegh A."/>
            <person name="Iglesias-Rodriguez M.D."/>
            <person name="Jenkins J."/>
            <person name="Jones B.M."/>
            <person name="Lawson T."/>
            <person name="Leese F."/>
            <person name="Lindquist E."/>
            <person name="Lobanov A."/>
            <person name="Lomsadze A."/>
            <person name="Malik S.B."/>
            <person name="Marsh M.E."/>
            <person name="Mackinder L."/>
            <person name="Mock T."/>
            <person name="Mueller-Roeber B."/>
            <person name="Pagarete A."/>
            <person name="Parker M."/>
            <person name="Probert I."/>
            <person name="Quesneville H."/>
            <person name="Raines C."/>
            <person name="Rensing S.A."/>
            <person name="Riano-Pachon D.M."/>
            <person name="Richier S."/>
            <person name="Rokitta S."/>
            <person name="Shiraiwa Y."/>
            <person name="Soanes D.M."/>
            <person name="van der Giezen M."/>
            <person name="Wahlund T.M."/>
            <person name="Williams B."/>
            <person name="Wilson W."/>
            <person name="Wolfe G."/>
            <person name="Wurch L.L."/>
        </authorList>
    </citation>
    <scope>NUCLEOTIDE SEQUENCE</scope>
</reference>